<evidence type="ECO:0000256" key="1">
    <source>
        <dbReference type="ARBA" id="ARBA00004541"/>
    </source>
</evidence>
<evidence type="ECO:0000256" key="4">
    <source>
        <dbReference type="ARBA" id="ARBA00023329"/>
    </source>
</evidence>
<reference evidence="5" key="1">
    <citation type="submission" date="2020-11" db="EMBL/GenBank/DDBJ databases">
        <title>Chlorella ohadii genome sequencing and assembly.</title>
        <authorList>
            <person name="Murik O."/>
            <person name="Treves H."/>
            <person name="Kedem I."/>
            <person name="Shotland Y."/>
            <person name="Kaplan A."/>
        </authorList>
    </citation>
    <scope>NUCLEOTIDE SEQUENCE</scope>
    <source>
        <strain evidence="5">1</strain>
    </source>
</reference>
<dbReference type="EMBL" id="JADXDR010000118">
    <property type="protein sequence ID" value="KAI7838810.1"/>
    <property type="molecule type" value="Genomic_DNA"/>
</dbReference>
<gene>
    <name evidence="5" type="ORF">COHA_007425</name>
</gene>
<dbReference type="GO" id="GO:0032588">
    <property type="term" value="C:trans-Golgi network membrane"/>
    <property type="evidence" value="ECO:0007669"/>
    <property type="project" value="TreeGrafter"/>
</dbReference>
<dbReference type="Proteomes" id="UP001205105">
    <property type="component" value="Unassembled WGS sequence"/>
</dbReference>
<protein>
    <recommendedName>
        <fullName evidence="7">ENTH domain-containing protein</fullName>
    </recommendedName>
</protein>
<comment type="subcellular location">
    <subcellularLocation>
        <location evidence="1">Cytoplasmic vesicle</location>
    </subcellularLocation>
    <subcellularLocation>
        <location evidence="2">Golgi apparatus</location>
    </subcellularLocation>
</comment>
<dbReference type="Gene3D" id="1.25.40.90">
    <property type="match status" value="1"/>
</dbReference>
<dbReference type="PANTHER" id="PTHR21514">
    <property type="entry name" value="AP-4 COMPLEX ACCESSORY SUBUNIT TEPSIN"/>
    <property type="match status" value="1"/>
</dbReference>
<keyword evidence="4" id="KW-0968">Cytoplasmic vesicle</keyword>
<comment type="caution">
    <text evidence="5">The sequence shown here is derived from an EMBL/GenBank/DDBJ whole genome shotgun (WGS) entry which is preliminary data.</text>
</comment>
<evidence type="ECO:0000256" key="2">
    <source>
        <dbReference type="ARBA" id="ARBA00004555"/>
    </source>
</evidence>
<organism evidence="5 6">
    <name type="scientific">Chlorella ohadii</name>
    <dbReference type="NCBI Taxonomy" id="2649997"/>
    <lineage>
        <taxon>Eukaryota</taxon>
        <taxon>Viridiplantae</taxon>
        <taxon>Chlorophyta</taxon>
        <taxon>core chlorophytes</taxon>
        <taxon>Trebouxiophyceae</taxon>
        <taxon>Chlorellales</taxon>
        <taxon>Chlorellaceae</taxon>
        <taxon>Chlorella clade</taxon>
        <taxon>Chlorella</taxon>
    </lineage>
</organism>
<dbReference type="InterPro" id="IPR035802">
    <property type="entry name" value="ENTH/VHS_tepsin"/>
</dbReference>
<evidence type="ECO:0000313" key="5">
    <source>
        <dbReference type="EMBL" id="KAI7838810.1"/>
    </source>
</evidence>
<dbReference type="GO" id="GO:0031410">
    <property type="term" value="C:cytoplasmic vesicle"/>
    <property type="evidence" value="ECO:0007669"/>
    <property type="project" value="UniProtKB-SubCell"/>
</dbReference>
<accession>A0AAD5DIY2</accession>
<evidence type="ECO:0000256" key="3">
    <source>
        <dbReference type="ARBA" id="ARBA00023034"/>
    </source>
</evidence>
<sequence length="280" mass="28784">MLGSLWERGKLKLAVDSATSTADEPTPIYVLDELVQELGAGDSRAGVDAVCARLAHRSPVVKQKALKVVAHIGRKGSADLRRLMARHSGAVRDLLHFRCEPDPFKGDTEYAQEALNAIHGEPEAAAPSSSGLRGRIQGFGSEAAGGYSGGSGGGMLGFGSESAGGYGGSGGGSSGRMVGFGSADEAGPWQASLRALCAIEAALESSRQAACGQVAAHFKARPEAVRAAADSPQASVRQRAQKLLGPLPSGVLAHSGILDSSRDNAFNFVHDALAAAKRKQ</sequence>
<dbReference type="InterPro" id="IPR008942">
    <property type="entry name" value="ENTH_VHS"/>
</dbReference>
<dbReference type="PANTHER" id="PTHR21514:SF0">
    <property type="entry name" value="AP-4 COMPLEX ACCESSORY SUBUNIT TEPSIN"/>
    <property type="match status" value="1"/>
</dbReference>
<keyword evidence="6" id="KW-1185">Reference proteome</keyword>
<dbReference type="AlphaFoldDB" id="A0AAD5DIY2"/>
<dbReference type="InterPro" id="IPR039273">
    <property type="entry name" value="TEPSIN"/>
</dbReference>
<name>A0AAD5DIY2_9CHLO</name>
<dbReference type="CDD" id="cd03572">
    <property type="entry name" value="ENTH_like_Tepsin"/>
    <property type="match status" value="1"/>
</dbReference>
<keyword evidence="3" id="KW-0333">Golgi apparatus</keyword>
<proteinExistence type="predicted"/>
<evidence type="ECO:0008006" key="7">
    <source>
        <dbReference type="Google" id="ProtNLM"/>
    </source>
</evidence>
<evidence type="ECO:0000313" key="6">
    <source>
        <dbReference type="Proteomes" id="UP001205105"/>
    </source>
</evidence>